<feature type="domain" description="C3H1-type" evidence="7">
    <location>
        <begin position="106"/>
        <end position="134"/>
    </location>
</feature>
<dbReference type="EMBL" id="CAXAMN010002830">
    <property type="protein sequence ID" value="CAK9001523.1"/>
    <property type="molecule type" value="Genomic_DNA"/>
</dbReference>
<keyword evidence="9" id="KW-1185">Reference proteome</keyword>
<feature type="compositionally biased region" description="Polar residues" evidence="6">
    <location>
        <begin position="50"/>
        <end position="62"/>
    </location>
</feature>
<dbReference type="InterPro" id="IPR045877">
    <property type="entry name" value="ZFP36-like"/>
</dbReference>
<feature type="domain" description="C3H1-type" evidence="7">
    <location>
        <begin position="70"/>
        <end position="98"/>
    </location>
</feature>
<evidence type="ECO:0000313" key="8">
    <source>
        <dbReference type="EMBL" id="CAK9001523.1"/>
    </source>
</evidence>
<name>A0ABP0IJL4_9DINO</name>
<keyword evidence="4 5" id="KW-0862">Zinc</keyword>
<keyword evidence="1 5" id="KW-0479">Metal-binding</keyword>
<dbReference type="Gene3D" id="4.10.1000.10">
    <property type="entry name" value="Zinc finger, CCCH-type"/>
    <property type="match status" value="2"/>
</dbReference>
<evidence type="ECO:0000313" key="9">
    <source>
        <dbReference type="Proteomes" id="UP001642484"/>
    </source>
</evidence>
<organism evidence="8 9">
    <name type="scientific">Durusdinium trenchii</name>
    <dbReference type="NCBI Taxonomy" id="1381693"/>
    <lineage>
        <taxon>Eukaryota</taxon>
        <taxon>Sar</taxon>
        <taxon>Alveolata</taxon>
        <taxon>Dinophyceae</taxon>
        <taxon>Suessiales</taxon>
        <taxon>Symbiodiniaceae</taxon>
        <taxon>Durusdinium</taxon>
    </lineage>
</organism>
<evidence type="ECO:0000256" key="3">
    <source>
        <dbReference type="ARBA" id="ARBA00022771"/>
    </source>
</evidence>
<gene>
    <name evidence="8" type="ORF">CCMP2556_LOCUS6509</name>
</gene>
<keyword evidence="2" id="KW-0677">Repeat</keyword>
<keyword evidence="3 5" id="KW-0863">Zinc-finger</keyword>
<feature type="zinc finger region" description="C3H1-type" evidence="5">
    <location>
        <begin position="106"/>
        <end position="134"/>
    </location>
</feature>
<sequence length="146" mass="16338">MASNLVAMAGSVCKRGPRDARDFLFALRKRGERVEPHHDRPKADEARHNPSPSSDVDSSEATPPQAMNPLWKTRLCNFYDSKSGCRHGRLCTFAHGAKELRNAPDFTRTSICPALLRTGKCREASKCQYAHSRSELRSMPGLLKTR</sequence>
<feature type="region of interest" description="Disordered" evidence="6">
    <location>
        <begin position="28"/>
        <end position="67"/>
    </location>
</feature>
<evidence type="ECO:0000256" key="4">
    <source>
        <dbReference type="ARBA" id="ARBA00022833"/>
    </source>
</evidence>
<evidence type="ECO:0000256" key="2">
    <source>
        <dbReference type="ARBA" id="ARBA00022737"/>
    </source>
</evidence>
<evidence type="ECO:0000256" key="1">
    <source>
        <dbReference type="ARBA" id="ARBA00022723"/>
    </source>
</evidence>
<dbReference type="PANTHER" id="PTHR12547:SF18">
    <property type="entry name" value="PROTEIN TIS11"/>
    <property type="match status" value="1"/>
</dbReference>
<protein>
    <recommendedName>
        <fullName evidence="7">C3H1-type domain-containing protein</fullName>
    </recommendedName>
</protein>
<dbReference type="SUPFAM" id="SSF90229">
    <property type="entry name" value="CCCH zinc finger"/>
    <property type="match status" value="2"/>
</dbReference>
<dbReference type="PROSITE" id="PS50103">
    <property type="entry name" value="ZF_C3H1"/>
    <property type="match status" value="2"/>
</dbReference>
<dbReference type="SMART" id="SM00356">
    <property type="entry name" value="ZnF_C3H1"/>
    <property type="match status" value="2"/>
</dbReference>
<dbReference type="PANTHER" id="PTHR12547">
    <property type="entry name" value="CCCH ZINC FINGER/TIS11-RELATED"/>
    <property type="match status" value="1"/>
</dbReference>
<feature type="compositionally biased region" description="Basic and acidic residues" evidence="6">
    <location>
        <begin position="32"/>
        <end position="48"/>
    </location>
</feature>
<dbReference type="Pfam" id="PF00642">
    <property type="entry name" value="zf-CCCH"/>
    <property type="match status" value="1"/>
</dbReference>
<evidence type="ECO:0000256" key="6">
    <source>
        <dbReference type="SAM" id="MobiDB-lite"/>
    </source>
</evidence>
<accession>A0ABP0IJL4</accession>
<evidence type="ECO:0000256" key="5">
    <source>
        <dbReference type="PROSITE-ProRule" id="PRU00723"/>
    </source>
</evidence>
<proteinExistence type="predicted"/>
<dbReference type="InterPro" id="IPR036855">
    <property type="entry name" value="Znf_CCCH_sf"/>
</dbReference>
<feature type="non-terminal residue" evidence="8">
    <location>
        <position position="146"/>
    </location>
</feature>
<feature type="zinc finger region" description="C3H1-type" evidence="5">
    <location>
        <begin position="70"/>
        <end position="98"/>
    </location>
</feature>
<reference evidence="8 9" key="1">
    <citation type="submission" date="2024-02" db="EMBL/GenBank/DDBJ databases">
        <authorList>
            <person name="Chen Y."/>
            <person name="Shah S."/>
            <person name="Dougan E. K."/>
            <person name="Thang M."/>
            <person name="Chan C."/>
        </authorList>
    </citation>
    <scope>NUCLEOTIDE SEQUENCE [LARGE SCALE GENOMIC DNA]</scope>
</reference>
<evidence type="ECO:0000259" key="7">
    <source>
        <dbReference type="PROSITE" id="PS50103"/>
    </source>
</evidence>
<dbReference type="Proteomes" id="UP001642484">
    <property type="component" value="Unassembled WGS sequence"/>
</dbReference>
<comment type="caution">
    <text evidence="8">The sequence shown here is derived from an EMBL/GenBank/DDBJ whole genome shotgun (WGS) entry which is preliminary data.</text>
</comment>
<dbReference type="InterPro" id="IPR000571">
    <property type="entry name" value="Znf_CCCH"/>
</dbReference>